<dbReference type="AlphaFoldDB" id="A0AAP2Z3E5"/>
<accession>A0AAP2Z3E5</accession>
<dbReference type="Proteomes" id="UP001321018">
    <property type="component" value="Unassembled WGS sequence"/>
</dbReference>
<dbReference type="RefSeq" id="WP_338006300.1">
    <property type="nucleotide sequence ID" value="NZ_JAOPKA010000030.1"/>
</dbReference>
<reference evidence="1" key="1">
    <citation type="submission" date="2022-09" db="EMBL/GenBank/DDBJ databases">
        <title>Enrichment on poylsaccharides allowed isolation of novel metabolic and taxonomic groups of Haloarchaea.</title>
        <authorList>
            <person name="Sorokin D.Y."/>
            <person name="Elcheninov A.G."/>
            <person name="Khizhniak T.V."/>
            <person name="Kolganova T.V."/>
            <person name="Kublanov I.V."/>
        </authorList>
    </citation>
    <scope>NUCLEOTIDE SEQUENCE</scope>
    <source>
        <strain evidence="1">AArc-xg1-1</strain>
    </source>
</reference>
<comment type="caution">
    <text evidence="1">The sequence shown here is derived from an EMBL/GenBank/DDBJ whole genome shotgun (WGS) entry which is preliminary data.</text>
</comment>
<name>A0AAP2Z3E5_9EURY</name>
<proteinExistence type="predicted"/>
<protein>
    <submittedName>
        <fullName evidence="1">Uncharacterized protein</fullName>
    </submittedName>
</protein>
<gene>
    <name evidence="1" type="ORF">OB960_24280</name>
</gene>
<sequence>MTDISWQIETDTSGTITVPGAVGDSYPSLSVGDDVTITFLAGALTSEDVDTLREFVRYTNDSTSNTGLDIRGTPWYHESIHPQSDFTSQLVRLEPGGSLSEIDSWWCLITGGVFSTNSVGNNPQIGLELFVIAEYSDYSERKFVESEFEAGL</sequence>
<dbReference type="EMBL" id="JAOPKA010000030">
    <property type="protein sequence ID" value="MCU4744492.1"/>
    <property type="molecule type" value="Genomic_DNA"/>
</dbReference>
<evidence type="ECO:0000313" key="2">
    <source>
        <dbReference type="Proteomes" id="UP001321018"/>
    </source>
</evidence>
<organism evidence="1 2">
    <name type="scientific">Natronoglomus mannanivorans</name>
    <dbReference type="NCBI Taxonomy" id="2979990"/>
    <lineage>
        <taxon>Archaea</taxon>
        <taxon>Methanobacteriati</taxon>
        <taxon>Methanobacteriota</taxon>
        <taxon>Stenosarchaea group</taxon>
        <taxon>Halobacteria</taxon>
        <taxon>Halobacteriales</taxon>
        <taxon>Natrialbaceae</taxon>
        <taxon>Natronoglomus</taxon>
    </lineage>
</organism>
<evidence type="ECO:0000313" key="1">
    <source>
        <dbReference type="EMBL" id="MCU4744492.1"/>
    </source>
</evidence>